<feature type="non-terminal residue" evidence="7">
    <location>
        <position position="373"/>
    </location>
</feature>
<keyword evidence="3" id="KW-1133">Transmembrane helix</keyword>
<gene>
    <name evidence="7" type="ORF">CUNI_LOCUS21146</name>
</gene>
<protein>
    <recommendedName>
        <fullName evidence="6">Receptor ligand binding region domain-containing protein</fullName>
    </recommendedName>
</protein>
<name>A0A8S4A5P2_9EUPU</name>
<keyword evidence="8" id="KW-1185">Reference proteome</keyword>
<dbReference type="Pfam" id="PF01094">
    <property type="entry name" value="ANF_receptor"/>
    <property type="match status" value="1"/>
</dbReference>
<dbReference type="SUPFAM" id="SSF53822">
    <property type="entry name" value="Periplasmic binding protein-like I"/>
    <property type="match status" value="1"/>
</dbReference>
<evidence type="ECO:0000259" key="6">
    <source>
        <dbReference type="Pfam" id="PF01094"/>
    </source>
</evidence>
<evidence type="ECO:0000256" key="2">
    <source>
        <dbReference type="ARBA" id="ARBA00022692"/>
    </source>
</evidence>
<evidence type="ECO:0000256" key="1">
    <source>
        <dbReference type="ARBA" id="ARBA00004370"/>
    </source>
</evidence>
<feature type="compositionally biased region" description="Polar residues" evidence="5">
    <location>
        <begin position="54"/>
        <end position="69"/>
    </location>
</feature>
<evidence type="ECO:0000313" key="7">
    <source>
        <dbReference type="EMBL" id="CAG5135588.1"/>
    </source>
</evidence>
<dbReference type="GO" id="GO:0016020">
    <property type="term" value="C:membrane"/>
    <property type="evidence" value="ECO:0007669"/>
    <property type="project" value="UniProtKB-SubCell"/>
</dbReference>
<comment type="subcellular location">
    <subcellularLocation>
        <location evidence="1">Membrane</location>
    </subcellularLocation>
</comment>
<dbReference type="InterPro" id="IPR028082">
    <property type="entry name" value="Peripla_BP_I"/>
</dbReference>
<dbReference type="InterPro" id="IPR001828">
    <property type="entry name" value="ANF_lig-bd_rcpt"/>
</dbReference>
<evidence type="ECO:0000256" key="5">
    <source>
        <dbReference type="SAM" id="MobiDB-lite"/>
    </source>
</evidence>
<feature type="region of interest" description="Disordered" evidence="5">
    <location>
        <begin position="48"/>
        <end position="69"/>
    </location>
</feature>
<accession>A0A8S4A5P2</accession>
<dbReference type="EMBL" id="CAJHNH020008434">
    <property type="protein sequence ID" value="CAG5135588.1"/>
    <property type="molecule type" value="Genomic_DNA"/>
</dbReference>
<dbReference type="OrthoDB" id="6153076at2759"/>
<organism evidence="7 8">
    <name type="scientific">Candidula unifasciata</name>
    <dbReference type="NCBI Taxonomy" id="100452"/>
    <lineage>
        <taxon>Eukaryota</taxon>
        <taxon>Metazoa</taxon>
        <taxon>Spiralia</taxon>
        <taxon>Lophotrochozoa</taxon>
        <taxon>Mollusca</taxon>
        <taxon>Gastropoda</taxon>
        <taxon>Heterobranchia</taxon>
        <taxon>Euthyneura</taxon>
        <taxon>Panpulmonata</taxon>
        <taxon>Eupulmonata</taxon>
        <taxon>Stylommatophora</taxon>
        <taxon>Helicina</taxon>
        <taxon>Helicoidea</taxon>
        <taxon>Geomitridae</taxon>
        <taxon>Candidula</taxon>
    </lineage>
</organism>
<feature type="domain" description="Receptor ligand binding region" evidence="6">
    <location>
        <begin position="197"/>
        <end position="356"/>
    </location>
</feature>
<dbReference type="Proteomes" id="UP000678393">
    <property type="component" value="Unassembled WGS sequence"/>
</dbReference>
<comment type="caution">
    <text evidence="7">The sequence shown here is derived from an EMBL/GenBank/DDBJ whole genome shotgun (WGS) entry which is preliminary data.</text>
</comment>
<sequence length="373" mass="41335">MLLSDTRISQQTTTFSALSKSSSDFSLRTNTSVIHHWKEYGIRCRHSNKKKRNNVASKGTTQSSAGNVHTNIKDTSSLSSVIAYVFLIVLLINVPSTSLGEPIKVSIHALIPRHFAMATDLTREFSSTVLNFKRDFRNSRLKSFFSTQENISFIVDDTPREILDAFCTGVLAKRAITILNINNPLGIRRRTSSNTYILELSNYLGIPVISWDTQFSGSAQTASANRMLQLAPTIEHQAMAMMSLLERYNWTSFSIVTSQVAGDAQFVAAFETLVEEKNNEIKVQSPGEVKRESFKIVSTFHVRDSDDVGSVLGKALGSDTRVFLLHCSSRASFSIIEAAVKLGLSGKEYIWILTRSSIPTGKYGPESFPVGLM</sequence>
<keyword evidence="2" id="KW-0812">Transmembrane</keyword>
<keyword evidence="4" id="KW-0472">Membrane</keyword>
<evidence type="ECO:0000313" key="8">
    <source>
        <dbReference type="Proteomes" id="UP000678393"/>
    </source>
</evidence>
<reference evidence="7" key="1">
    <citation type="submission" date="2021-04" db="EMBL/GenBank/DDBJ databases">
        <authorList>
            <consortium name="Molecular Ecology Group"/>
        </authorList>
    </citation>
    <scope>NUCLEOTIDE SEQUENCE</scope>
</reference>
<dbReference type="AlphaFoldDB" id="A0A8S4A5P2"/>
<proteinExistence type="predicted"/>
<dbReference type="Gene3D" id="3.40.50.2300">
    <property type="match status" value="1"/>
</dbReference>
<evidence type="ECO:0000256" key="4">
    <source>
        <dbReference type="ARBA" id="ARBA00023136"/>
    </source>
</evidence>
<evidence type="ECO:0000256" key="3">
    <source>
        <dbReference type="ARBA" id="ARBA00022989"/>
    </source>
</evidence>